<evidence type="ECO:0000256" key="2">
    <source>
        <dbReference type="ARBA" id="ARBA00010312"/>
    </source>
</evidence>
<dbReference type="PANTHER" id="PTHR43742">
    <property type="entry name" value="TRIMETHYLAMINE-N-OXIDE REDUCTASE"/>
    <property type="match status" value="1"/>
</dbReference>
<evidence type="ECO:0000256" key="7">
    <source>
        <dbReference type="ARBA" id="ARBA00023014"/>
    </source>
</evidence>
<dbReference type="Gene3D" id="2.20.25.90">
    <property type="entry name" value="ADC-like domains"/>
    <property type="match status" value="1"/>
</dbReference>
<dbReference type="InterPro" id="IPR006963">
    <property type="entry name" value="Mopterin_OxRdtase_4Fe-4S_dom"/>
</dbReference>
<evidence type="ECO:0000256" key="4">
    <source>
        <dbReference type="ARBA" id="ARBA00022723"/>
    </source>
</evidence>
<keyword evidence="5" id="KW-0560">Oxidoreductase</keyword>
<dbReference type="GO" id="GO:0030288">
    <property type="term" value="C:outer membrane-bounded periplasmic space"/>
    <property type="evidence" value="ECO:0007669"/>
    <property type="project" value="TreeGrafter"/>
</dbReference>
<evidence type="ECO:0000256" key="6">
    <source>
        <dbReference type="ARBA" id="ARBA00023004"/>
    </source>
</evidence>
<dbReference type="GO" id="GO:0051536">
    <property type="term" value="F:iron-sulfur cluster binding"/>
    <property type="evidence" value="ECO:0007669"/>
    <property type="project" value="UniProtKB-KW"/>
</dbReference>
<dbReference type="InterPro" id="IPR006655">
    <property type="entry name" value="Mopterin_OxRdtase_prok_CS"/>
</dbReference>
<dbReference type="GO" id="GO:0009061">
    <property type="term" value="P:anaerobic respiration"/>
    <property type="evidence" value="ECO:0007669"/>
    <property type="project" value="TreeGrafter"/>
</dbReference>
<evidence type="ECO:0000259" key="9">
    <source>
        <dbReference type="PROSITE" id="PS51669"/>
    </source>
</evidence>
<evidence type="ECO:0000256" key="8">
    <source>
        <dbReference type="SAM" id="MobiDB-lite"/>
    </source>
</evidence>
<dbReference type="SMART" id="SM00926">
    <property type="entry name" value="Molybdop_Fe4S4"/>
    <property type="match status" value="1"/>
</dbReference>
<dbReference type="Gene3D" id="2.40.40.20">
    <property type="match status" value="1"/>
</dbReference>
<keyword evidence="3" id="KW-0500">Molybdenum</keyword>
<evidence type="ECO:0000256" key="3">
    <source>
        <dbReference type="ARBA" id="ARBA00022505"/>
    </source>
</evidence>
<reference evidence="10" key="1">
    <citation type="submission" date="2022-04" db="EMBL/GenBank/DDBJ databases">
        <title>Desulfatitalea alkaliphila sp. nov., a novel anaerobic sulfate-reducing bacterium isolated from terrestrial mud volcano, Taman Peninsula, Russia.</title>
        <authorList>
            <person name="Khomyakova M.A."/>
            <person name="Merkel A.Y."/>
            <person name="Slobodkin A.I."/>
        </authorList>
    </citation>
    <scope>NUCLEOTIDE SEQUENCE</scope>
    <source>
        <strain evidence="10">M08but</strain>
    </source>
</reference>
<accession>A0AA41R4P0</accession>
<proteinExistence type="inferred from homology"/>
<dbReference type="PROSITE" id="PS00932">
    <property type="entry name" value="MOLYBDOPTERIN_PROK_3"/>
    <property type="match status" value="1"/>
</dbReference>
<keyword evidence="6" id="KW-0408">Iron</keyword>
<dbReference type="Pfam" id="PF01568">
    <property type="entry name" value="Molydop_binding"/>
    <property type="match status" value="1"/>
</dbReference>
<evidence type="ECO:0000313" key="11">
    <source>
        <dbReference type="Proteomes" id="UP001165427"/>
    </source>
</evidence>
<dbReference type="GO" id="GO:0030151">
    <property type="term" value="F:molybdenum ion binding"/>
    <property type="evidence" value="ECO:0007669"/>
    <property type="project" value="TreeGrafter"/>
</dbReference>
<gene>
    <name evidence="10" type="ORF">MRX98_12855</name>
</gene>
<comment type="similarity">
    <text evidence="2">Belongs to the prokaryotic molybdopterin-containing oxidoreductase family.</text>
</comment>
<dbReference type="EMBL" id="JALJRB010000014">
    <property type="protein sequence ID" value="MCJ8501468.1"/>
    <property type="molecule type" value="Genomic_DNA"/>
</dbReference>
<dbReference type="Proteomes" id="UP001165427">
    <property type="component" value="Unassembled WGS sequence"/>
</dbReference>
<comment type="caution">
    <text evidence="10">The sequence shown here is derived from an EMBL/GenBank/DDBJ whole genome shotgun (WGS) entry which is preliminary data.</text>
</comment>
<organism evidence="10 11">
    <name type="scientific">Desulfatitalea alkaliphila</name>
    <dbReference type="NCBI Taxonomy" id="2929485"/>
    <lineage>
        <taxon>Bacteria</taxon>
        <taxon>Pseudomonadati</taxon>
        <taxon>Thermodesulfobacteriota</taxon>
        <taxon>Desulfobacteria</taxon>
        <taxon>Desulfobacterales</taxon>
        <taxon>Desulfosarcinaceae</taxon>
        <taxon>Desulfatitalea</taxon>
    </lineage>
</organism>
<dbReference type="RefSeq" id="WP_246909174.1">
    <property type="nucleotide sequence ID" value="NZ_JALJRB010000014.1"/>
</dbReference>
<dbReference type="InterPro" id="IPR009010">
    <property type="entry name" value="Asp_de-COase-like_dom_sf"/>
</dbReference>
<evidence type="ECO:0000256" key="1">
    <source>
        <dbReference type="ARBA" id="ARBA00001942"/>
    </source>
</evidence>
<dbReference type="SUPFAM" id="SSF50692">
    <property type="entry name" value="ADC-like"/>
    <property type="match status" value="1"/>
</dbReference>
<keyword evidence="7" id="KW-0411">Iron-sulfur</keyword>
<dbReference type="Gene3D" id="3.40.228.10">
    <property type="entry name" value="Dimethylsulfoxide Reductase, domain 2"/>
    <property type="match status" value="1"/>
</dbReference>
<dbReference type="AlphaFoldDB" id="A0AA41R4P0"/>
<dbReference type="Gene3D" id="3.40.50.740">
    <property type="match status" value="1"/>
</dbReference>
<comment type="cofactor">
    <cofactor evidence="1">
        <name>Mo-bis(molybdopterin guanine dinucleotide)</name>
        <dbReference type="ChEBI" id="CHEBI:60539"/>
    </cofactor>
</comment>
<dbReference type="PANTHER" id="PTHR43742:SF3">
    <property type="entry name" value="DIMETHYL SULFOXIDE REDUCTASE DMSA"/>
    <property type="match status" value="1"/>
</dbReference>
<feature type="domain" description="4Fe-4S Mo/W bis-MGD-type" evidence="9">
    <location>
        <begin position="15"/>
        <end position="71"/>
    </location>
</feature>
<feature type="region of interest" description="Disordered" evidence="8">
    <location>
        <begin position="369"/>
        <end position="394"/>
    </location>
</feature>
<dbReference type="Pfam" id="PF04879">
    <property type="entry name" value="Molybdop_Fe4S4"/>
    <property type="match status" value="1"/>
</dbReference>
<dbReference type="PROSITE" id="PS51669">
    <property type="entry name" value="4FE4S_MOW_BIS_MGD"/>
    <property type="match status" value="1"/>
</dbReference>
<dbReference type="InterPro" id="IPR006656">
    <property type="entry name" value="Mopterin_OxRdtase"/>
</dbReference>
<protein>
    <submittedName>
        <fullName evidence="10">Molybdopterin-dependent oxidoreductase</fullName>
    </submittedName>
</protein>
<evidence type="ECO:0000256" key="5">
    <source>
        <dbReference type="ARBA" id="ARBA00023002"/>
    </source>
</evidence>
<keyword evidence="4" id="KW-0479">Metal-binding</keyword>
<dbReference type="InterPro" id="IPR006657">
    <property type="entry name" value="MoPterin_dinucl-bd_dom"/>
</dbReference>
<sequence length="760" mass="83422">MAHPPSVSTPPDDGVTIVNTGCCHDCGGRCVLKAHVKDGRILRIESDTGAEPQIRACARGRAYRQRQYSPERLRYPLRRVGERGQGRFERIGWDEALDTVADQLKRVKATYGNSAILFLPGAGNQGMLHGPTAPGMMLQAFGGFTRYWGIPSYEGALFASMATYGTIRTGHSRDDLLNSKLILMWGWNPANTVWDPETSLAVAKARENGARIVAVDPRFTDSVATFAHQWIPIRPGTDAAMLIAMAHVIISEGLLDKAFIEKYTVGFDAYRDYVLGNSDGVAKTPGWAAPITKVPADTIADLARAYAACKPGALIAGWGPARTAIGEQYSRTANVLCAMTGNIGIPGGYPAGFMRAYSSRETGHLMKKDPAQQVDKSKGIPSANPVENGALPRPDSLYRLSGGTNATSARIHQSRIWDAVLRGRAGGYPADLKMAYIVASNCLNQYPNANRGAEALRALEFVVVHEQFLTPTARFADIVLPVNTFMERSDIAPPWLGSPYFLYLNKAVDTLPETKSDLEICRELAPRLGVPADFYTLSDEEILRLFTSRRKDVTDFESLRRDGVLKIRLPEPIVAFREQIADPANHPFPTLSGKIEIACDHLAEMNNPRVPAVPQYLGHPEHFDAPLAQQYPLQLLTTHSKVRTHSTLERVPWLQALEDHGLWIHPRDARERGIENGDPIEIFNDRGRVRTTARVTERIMPGVVNLCQGAWYTPDETGVDTGACANTLTRDEPSPGGAFPMNSALVQVVRADGSQRKEVK</sequence>
<dbReference type="Pfam" id="PF00384">
    <property type="entry name" value="Molybdopterin"/>
    <property type="match status" value="1"/>
</dbReference>
<dbReference type="SUPFAM" id="SSF53706">
    <property type="entry name" value="Formate dehydrogenase/DMSO reductase, domains 1-3"/>
    <property type="match status" value="1"/>
</dbReference>
<name>A0AA41R4P0_9BACT</name>
<keyword evidence="11" id="KW-1185">Reference proteome</keyword>
<dbReference type="InterPro" id="IPR050612">
    <property type="entry name" value="Prok_Mopterin_Oxidored"/>
</dbReference>
<dbReference type="GO" id="GO:0009055">
    <property type="term" value="F:electron transfer activity"/>
    <property type="evidence" value="ECO:0007669"/>
    <property type="project" value="TreeGrafter"/>
</dbReference>
<feature type="compositionally biased region" description="Basic and acidic residues" evidence="8">
    <location>
        <begin position="369"/>
        <end position="378"/>
    </location>
</feature>
<evidence type="ECO:0000313" key="10">
    <source>
        <dbReference type="EMBL" id="MCJ8501468.1"/>
    </source>
</evidence>
<dbReference type="GO" id="GO:0043546">
    <property type="term" value="F:molybdopterin cofactor binding"/>
    <property type="evidence" value="ECO:0007669"/>
    <property type="project" value="InterPro"/>
</dbReference>
<dbReference type="GO" id="GO:0016491">
    <property type="term" value="F:oxidoreductase activity"/>
    <property type="evidence" value="ECO:0007669"/>
    <property type="project" value="UniProtKB-KW"/>
</dbReference>